<proteinExistence type="predicted"/>
<reference evidence="2 3" key="1">
    <citation type="submission" date="2014-12" db="EMBL/GenBank/DDBJ databases">
        <title>Genome sequencing of Photobacterium gaetbulicola AD005a.</title>
        <authorList>
            <person name="Adrian T.G.S."/>
            <person name="Chan K.G."/>
        </authorList>
    </citation>
    <scope>NUCLEOTIDE SEQUENCE [LARGE SCALE GENOMIC DNA]</scope>
    <source>
        <strain evidence="2 3">AD005a</strain>
    </source>
</reference>
<gene>
    <name evidence="2" type="ORF">RJ45_22740</name>
</gene>
<keyword evidence="1" id="KW-0812">Transmembrane</keyword>
<accession>A0A0B9FZ54</accession>
<sequence>MESSDWIALVAIFIALCSAWFTYKTWRESKRANLINEIAIQQKDYDHFVERYRDEFTNYENNKDLGDGFAEECRKAAAAYQQGYRQAETKLKELRCKL</sequence>
<dbReference type="EMBL" id="JWLZ01000201">
    <property type="protein sequence ID" value="KHT61479.1"/>
    <property type="molecule type" value="Genomic_DNA"/>
</dbReference>
<dbReference type="AlphaFoldDB" id="A0A0B9FZ54"/>
<comment type="caution">
    <text evidence="2">The sequence shown here is derived from an EMBL/GenBank/DDBJ whole genome shotgun (WGS) entry which is preliminary data.</text>
</comment>
<keyword evidence="1" id="KW-0472">Membrane</keyword>
<name>A0A0B9FZ54_9GAMM</name>
<feature type="transmembrane region" description="Helical" evidence="1">
    <location>
        <begin position="6"/>
        <end position="23"/>
    </location>
</feature>
<keyword evidence="1" id="KW-1133">Transmembrane helix</keyword>
<dbReference type="RefSeq" id="WP_039468003.1">
    <property type="nucleotide sequence ID" value="NZ_JWLZ01000201.1"/>
</dbReference>
<protein>
    <submittedName>
        <fullName evidence="2">Uncharacterized protein</fullName>
    </submittedName>
</protein>
<evidence type="ECO:0000313" key="2">
    <source>
        <dbReference type="EMBL" id="KHT61479.1"/>
    </source>
</evidence>
<evidence type="ECO:0000313" key="3">
    <source>
        <dbReference type="Proteomes" id="UP000031278"/>
    </source>
</evidence>
<evidence type="ECO:0000256" key="1">
    <source>
        <dbReference type="SAM" id="Phobius"/>
    </source>
</evidence>
<organism evidence="2 3">
    <name type="scientific">Photobacterium gaetbulicola</name>
    <dbReference type="NCBI Taxonomy" id="1295392"/>
    <lineage>
        <taxon>Bacteria</taxon>
        <taxon>Pseudomonadati</taxon>
        <taxon>Pseudomonadota</taxon>
        <taxon>Gammaproteobacteria</taxon>
        <taxon>Vibrionales</taxon>
        <taxon>Vibrionaceae</taxon>
        <taxon>Photobacterium</taxon>
    </lineage>
</organism>
<dbReference type="Proteomes" id="UP000031278">
    <property type="component" value="Unassembled WGS sequence"/>
</dbReference>